<proteinExistence type="inferred from homology"/>
<keyword evidence="3" id="KW-0813">Transport</keyword>
<dbReference type="GO" id="GO:0005886">
    <property type="term" value="C:plasma membrane"/>
    <property type="evidence" value="ECO:0007669"/>
    <property type="project" value="UniProtKB-SubCell"/>
</dbReference>
<protein>
    <recommendedName>
        <fullName evidence="8">Probable membrane transporter protein</fullName>
    </recommendedName>
</protein>
<dbReference type="AlphaFoldDB" id="A0A9J7AVZ2"/>
<organism evidence="9 10">
    <name type="scientific">Nisaea acidiphila</name>
    <dbReference type="NCBI Taxonomy" id="1862145"/>
    <lineage>
        <taxon>Bacteria</taxon>
        <taxon>Pseudomonadati</taxon>
        <taxon>Pseudomonadota</taxon>
        <taxon>Alphaproteobacteria</taxon>
        <taxon>Rhodospirillales</taxon>
        <taxon>Thalassobaculaceae</taxon>
        <taxon>Nisaea</taxon>
    </lineage>
</organism>
<feature type="transmembrane region" description="Helical" evidence="8">
    <location>
        <begin position="49"/>
        <end position="69"/>
    </location>
</feature>
<keyword evidence="10" id="KW-1185">Reference proteome</keyword>
<reference evidence="9" key="1">
    <citation type="submission" date="2022-08" db="EMBL/GenBank/DDBJ databases">
        <title>Nisaea acidiphila sp. nov., isolated from a marine algal debris and emended description of the genus Nisaea Urios et al. 2008.</title>
        <authorList>
            <person name="Kwon K."/>
        </authorList>
    </citation>
    <scope>NUCLEOTIDE SEQUENCE</scope>
    <source>
        <strain evidence="9">MEBiC11861</strain>
    </source>
</reference>
<sequence>MEHELAYYGIVALGALAGALATGLAGFAFGITSLGIWAHVLSPAEAAPMVIICSLLIVLGTIGAIWRAIDFRSVWIFLVGGLIGVPGGVALLPYADPGPFRIFVGATLILYCGAFIIAGRMPAITGRYRAIDAAVGFGGGVMGGFSGLSGVLPTIWCSLMKWPKDRQRGTFQLFNGVMHSASLTLYIAQDRLPENILPLLGASAPAMIVGTGIGFALYRRINDAQFKKILLWMLGASGIGLLLPAL</sequence>
<keyword evidence="6 8" id="KW-1133">Transmembrane helix</keyword>
<feature type="transmembrane region" description="Helical" evidence="8">
    <location>
        <begin position="133"/>
        <end position="159"/>
    </location>
</feature>
<evidence type="ECO:0000256" key="3">
    <source>
        <dbReference type="ARBA" id="ARBA00022448"/>
    </source>
</evidence>
<evidence type="ECO:0000256" key="8">
    <source>
        <dbReference type="RuleBase" id="RU363041"/>
    </source>
</evidence>
<dbReference type="Proteomes" id="UP001060336">
    <property type="component" value="Chromosome"/>
</dbReference>
<dbReference type="InterPro" id="IPR052017">
    <property type="entry name" value="TSUP"/>
</dbReference>
<dbReference type="Pfam" id="PF01925">
    <property type="entry name" value="TauE"/>
    <property type="match status" value="1"/>
</dbReference>
<feature type="transmembrane region" description="Helical" evidence="8">
    <location>
        <begin position="102"/>
        <end position="121"/>
    </location>
</feature>
<dbReference type="InterPro" id="IPR002781">
    <property type="entry name" value="TM_pro_TauE-like"/>
</dbReference>
<evidence type="ECO:0000313" key="10">
    <source>
        <dbReference type="Proteomes" id="UP001060336"/>
    </source>
</evidence>
<dbReference type="RefSeq" id="WP_257770235.1">
    <property type="nucleotide sequence ID" value="NZ_CP102480.1"/>
</dbReference>
<feature type="transmembrane region" description="Helical" evidence="8">
    <location>
        <begin position="195"/>
        <end position="217"/>
    </location>
</feature>
<feature type="transmembrane region" description="Helical" evidence="8">
    <location>
        <begin position="6"/>
        <end position="37"/>
    </location>
</feature>
<evidence type="ECO:0000313" key="9">
    <source>
        <dbReference type="EMBL" id="UUX50970.1"/>
    </source>
</evidence>
<accession>A0A9J7AVZ2</accession>
<evidence type="ECO:0000256" key="4">
    <source>
        <dbReference type="ARBA" id="ARBA00022475"/>
    </source>
</evidence>
<comment type="similarity">
    <text evidence="2 8">Belongs to the 4-toluene sulfonate uptake permease (TSUP) (TC 2.A.102) family.</text>
</comment>
<comment type="subcellular location">
    <subcellularLocation>
        <location evidence="1 8">Cell membrane</location>
        <topology evidence="1 8">Multi-pass membrane protein</topology>
    </subcellularLocation>
</comment>
<name>A0A9J7AVZ2_9PROT</name>
<dbReference type="PANTHER" id="PTHR30269:SF37">
    <property type="entry name" value="MEMBRANE TRANSPORTER PROTEIN"/>
    <property type="match status" value="1"/>
</dbReference>
<keyword evidence="5 8" id="KW-0812">Transmembrane</keyword>
<evidence type="ECO:0000256" key="7">
    <source>
        <dbReference type="ARBA" id="ARBA00023136"/>
    </source>
</evidence>
<evidence type="ECO:0000256" key="6">
    <source>
        <dbReference type="ARBA" id="ARBA00022989"/>
    </source>
</evidence>
<evidence type="ECO:0000256" key="2">
    <source>
        <dbReference type="ARBA" id="ARBA00009142"/>
    </source>
</evidence>
<dbReference type="EMBL" id="CP102480">
    <property type="protein sequence ID" value="UUX50970.1"/>
    <property type="molecule type" value="Genomic_DNA"/>
</dbReference>
<feature type="transmembrane region" description="Helical" evidence="8">
    <location>
        <begin position="75"/>
        <end position="95"/>
    </location>
</feature>
<keyword evidence="7 8" id="KW-0472">Membrane</keyword>
<keyword evidence="4 8" id="KW-1003">Cell membrane</keyword>
<evidence type="ECO:0000256" key="5">
    <source>
        <dbReference type="ARBA" id="ARBA00022692"/>
    </source>
</evidence>
<dbReference type="PANTHER" id="PTHR30269">
    <property type="entry name" value="TRANSMEMBRANE PROTEIN YFCA"/>
    <property type="match status" value="1"/>
</dbReference>
<evidence type="ECO:0000256" key="1">
    <source>
        <dbReference type="ARBA" id="ARBA00004651"/>
    </source>
</evidence>
<dbReference type="KEGG" id="naci:NUH88_04585"/>
<gene>
    <name evidence="9" type="ORF">NUH88_04585</name>
</gene>